<reference evidence="3 5" key="1">
    <citation type="submission" date="2017-09" db="EMBL/GenBank/DDBJ databases">
        <title>Genomics of the genus Arcobacter.</title>
        <authorList>
            <person name="Perez-Cataluna A."/>
            <person name="Figueras M.J."/>
            <person name="Salas-Masso N."/>
        </authorList>
    </citation>
    <scope>NUCLEOTIDE SEQUENCE [LARGE SCALE GENOMIC DNA]</scope>
    <source>
        <strain evidence="3 5">CECT 7837</strain>
    </source>
</reference>
<keyword evidence="1" id="KW-0472">Membrane</keyword>
<dbReference type="AlphaFoldDB" id="A0A347U7Z8"/>
<reference evidence="2 4" key="2">
    <citation type="submission" date="2018-08" db="EMBL/GenBank/DDBJ databases">
        <title>Complete genome of the Arcobacter ellisii type strain LMG 26155.</title>
        <authorList>
            <person name="Miller W.G."/>
            <person name="Yee E."/>
            <person name="Bono J.L."/>
        </authorList>
    </citation>
    <scope>NUCLEOTIDE SEQUENCE [LARGE SCALE GENOMIC DNA]</scope>
    <source>
        <strain evidence="2 4">LMG 26155</strain>
    </source>
</reference>
<evidence type="ECO:0000313" key="5">
    <source>
        <dbReference type="Proteomes" id="UP000290588"/>
    </source>
</evidence>
<protein>
    <submittedName>
        <fullName evidence="2">Membrane protein</fullName>
    </submittedName>
</protein>
<organism evidence="3 5">
    <name type="scientific">Arcobacter ellisii</name>
    <dbReference type="NCBI Taxonomy" id="913109"/>
    <lineage>
        <taxon>Bacteria</taxon>
        <taxon>Pseudomonadati</taxon>
        <taxon>Campylobacterota</taxon>
        <taxon>Epsilonproteobacteria</taxon>
        <taxon>Campylobacterales</taxon>
        <taxon>Arcobacteraceae</taxon>
        <taxon>Arcobacter</taxon>
    </lineage>
</organism>
<feature type="transmembrane region" description="Helical" evidence="1">
    <location>
        <begin position="7"/>
        <end position="28"/>
    </location>
</feature>
<feature type="transmembrane region" description="Helical" evidence="1">
    <location>
        <begin position="71"/>
        <end position="89"/>
    </location>
</feature>
<keyword evidence="4" id="KW-1185">Reference proteome</keyword>
<accession>A0A347U7Z8</accession>
<sequence length="144" mass="17796">MNKIVVFWKVYFWFVMFSSLCLLGFLFLNEEKLFFGNIFSRIYDFFFLSVATISILSIRGYIYKKRYFSKYIWVFLFLIIIVDSLGYLFFEFDYLFSINNYYLYFGILFLPWYYVLYKYTFCMNEIFEDELNYEFESFSSLISG</sequence>
<evidence type="ECO:0000313" key="2">
    <source>
        <dbReference type="EMBL" id="AXX94976.1"/>
    </source>
</evidence>
<dbReference type="EMBL" id="CP032097">
    <property type="protein sequence ID" value="AXX94976.1"/>
    <property type="molecule type" value="Genomic_DNA"/>
</dbReference>
<evidence type="ECO:0000313" key="4">
    <source>
        <dbReference type="Proteomes" id="UP000262582"/>
    </source>
</evidence>
<proteinExistence type="predicted"/>
<dbReference type="RefSeq" id="WP_118917172.1">
    <property type="nucleotide sequence ID" value="NZ_CP032097.1"/>
</dbReference>
<dbReference type="Proteomes" id="UP000290588">
    <property type="component" value="Unassembled WGS sequence"/>
</dbReference>
<dbReference type="Proteomes" id="UP000262582">
    <property type="component" value="Chromosome"/>
</dbReference>
<dbReference type="EMBL" id="NXIG01000007">
    <property type="protein sequence ID" value="RXI30300.1"/>
    <property type="molecule type" value="Genomic_DNA"/>
</dbReference>
<dbReference type="OrthoDB" id="5349063at2"/>
<gene>
    <name evidence="2" type="ORF">AELL_1313</name>
    <name evidence="3" type="ORF">CP962_08100</name>
</gene>
<dbReference type="KEGG" id="aell:AELL_1313"/>
<evidence type="ECO:0000256" key="1">
    <source>
        <dbReference type="SAM" id="Phobius"/>
    </source>
</evidence>
<keyword evidence="1" id="KW-1133">Transmembrane helix</keyword>
<evidence type="ECO:0000313" key="3">
    <source>
        <dbReference type="EMBL" id="RXI30300.1"/>
    </source>
</evidence>
<feature type="transmembrane region" description="Helical" evidence="1">
    <location>
        <begin position="101"/>
        <end position="117"/>
    </location>
</feature>
<name>A0A347U7Z8_9BACT</name>
<keyword evidence="1" id="KW-0812">Transmembrane</keyword>
<feature type="transmembrane region" description="Helical" evidence="1">
    <location>
        <begin position="40"/>
        <end position="59"/>
    </location>
</feature>